<reference evidence="3 4" key="1">
    <citation type="submission" date="2023-05" db="EMBL/GenBank/DDBJ databases">
        <title>A new hyperthermophilic archaea 'Ignisphaera cupida' sp. nov. and description of the family 'Ignisphaeraceae' fam. nov.</title>
        <authorList>
            <person name="Podosokorskaya O.A."/>
            <person name="Elcheninov A.G."/>
            <person name="Klukina A."/>
            <person name="Merkel A.Y."/>
        </authorList>
    </citation>
    <scope>NUCLEOTIDE SEQUENCE [LARGE SCALE GENOMIC DNA]</scope>
    <source>
        <strain evidence="3 4">4213-co</strain>
    </source>
</reference>
<accession>A0ABD4Z669</accession>
<keyword evidence="1" id="KW-0175">Coiled coil</keyword>
<dbReference type="InterPro" id="IPR051608">
    <property type="entry name" value="RQC_Subunit_NEMF"/>
</dbReference>
<dbReference type="PANTHER" id="PTHR15239">
    <property type="entry name" value="NUCLEAR EXPORT MEDIATOR FACTOR NEMF"/>
    <property type="match status" value="1"/>
</dbReference>
<feature type="domain" description="NFACT RNA-binding" evidence="2">
    <location>
        <begin position="461"/>
        <end position="571"/>
    </location>
</feature>
<comment type="caution">
    <text evidence="3">The sequence shown here is derived from an EMBL/GenBank/DDBJ whole genome shotgun (WGS) entry which is preliminary data.</text>
</comment>
<evidence type="ECO:0000313" key="3">
    <source>
        <dbReference type="EMBL" id="MDK6028249.1"/>
    </source>
</evidence>
<proteinExistence type="predicted"/>
<organism evidence="3 4">
    <name type="scientific">Ignisphaera cupida</name>
    <dbReference type="NCBI Taxonomy" id="3050454"/>
    <lineage>
        <taxon>Archaea</taxon>
        <taxon>Thermoproteota</taxon>
        <taxon>Thermoprotei</taxon>
        <taxon>Desulfurococcales</taxon>
        <taxon>Desulfurococcaceae</taxon>
        <taxon>Ignisphaera</taxon>
    </lineage>
</organism>
<sequence length="685" mass="78891">MSRQAVESFQKRQKNSMSWLDISVWINEQRKYVENSFIDNVYIYSKNLVVLKLRKSGENRPLYLVIEPGKRVSLSESGIDVEYSKNLSITWRSHIRDCRINSIEQYDRERIIMFKLSCEGTEKKLVIELLPRGTMILVDLADNVIIALEYRRMRDRVIVPKSKYVFPPKQWRESIDSSDFNNIIKNVKGGKQNIISYIIKTYGFPSEVVEAAFFICESSINSNKSLEEIIKCAINSVSNIIDAAIKNSDPCIIYANNEPIGFYPFIPPQFSGSTYRVEKYQSINEAINKYFIHDIENFIRKSRIEPIVSKIEKLKHTLQEMSSALKAYEDKKELLNKIVNIIERNYPEIETLHQCVQTVVKQLGWNSISKCSEKISSYDQAKGLYRIDVNGVSIELDVRKSLISIYNEYRKMLSDVDKGIERTVEEMNRIEKEIQRLSEETSLKEKSIKFVVSRKREWFEKFHWTITSSGFLILGGRDASQNIYLIKRFLHDNDIVMHADIHGGSAVIVKTNNRNIDEEALKEAAILAACYSKAWKMGLHSVNVFWVPGFQVSLSPPAGEYLPRGGFMVYGKKNYLNDVKLRLGIGLELTIDNENICNLRVVIGSENNVLRKSIAYMILEPGDLKIEEVVNEFLSELKKRGLEVVAMAIDLNELRTKIPGKSRIVKIAVNENAKEVLEKCLEHLM</sequence>
<name>A0ABD4Z669_9CREN</name>
<dbReference type="Proteomes" id="UP001529235">
    <property type="component" value="Unassembled WGS sequence"/>
</dbReference>
<dbReference type="RefSeq" id="WP_285273217.1">
    <property type="nucleotide sequence ID" value="NZ_JASNVW010000001.1"/>
</dbReference>
<gene>
    <name evidence="3" type="primary">rqcH</name>
    <name evidence="3" type="ORF">QPL79_02575</name>
</gene>
<evidence type="ECO:0000256" key="1">
    <source>
        <dbReference type="SAM" id="Coils"/>
    </source>
</evidence>
<dbReference type="PANTHER" id="PTHR15239:SF6">
    <property type="entry name" value="RIBOSOME QUALITY CONTROL COMPLEX SUBUNIT NEMF"/>
    <property type="match status" value="1"/>
</dbReference>
<dbReference type="Pfam" id="PF05670">
    <property type="entry name" value="NFACT-R_1"/>
    <property type="match status" value="1"/>
</dbReference>
<dbReference type="Pfam" id="PF05833">
    <property type="entry name" value="NFACT_N"/>
    <property type="match status" value="1"/>
</dbReference>
<dbReference type="Gene3D" id="2.30.310.10">
    <property type="entry name" value="ibrinogen binding protein from staphylococcus aureus domain"/>
    <property type="match status" value="1"/>
</dbReference>
<feature type="coiled-coil region" evidence="1">
    <location>
        <begin position="420"/>
        <end position="447"/>
    </location>
</feature>
<dbReference type="InterPro" id="IPR008532">
    <property type="entry name" value="NFACT_RNA-bd"/>
</dbReference>
<dbReference type="AlphaFoldDB" id="A0ABD4Z669"/>
<evidence type="ECO:0000313" key="4">
    <source>
        <dbReference type="Proteomes" id="UP001529235"/>
    </source>
</evidence>
<protein>
    <submittedName>
        <fullName evidence="3">Ribosome rescue protein RqcH</fullName>
    </submittedName>
</protein>
<dbReference type="EMBL" id="JASNVW010000001">
    <property type="protein sequence ID" value="MDK6028249.1"/>
    <property type="molecule type" value="Genomic_DNA"/>
</dbReference>
<feature type="coiled-coil region" evidence="1">
    <location>
        <begin position="311"/>
        <end position="345"/>
    </location>
</feature>
<evidence type="ECO:0000259" key="2">
    <source>
        <dbReference type="Pfam" id="PF05670"/>
    </source>
</evidence>
<dbReference type="NCBIfam" id="NF041120">
    <property type="entry name" value="RqcH_arch"/>
    <property type="match status" value="1"/>
</dbReference>
<keyword evidence="4" id="KW-1185">Reference proteome</keyword>